<comment type="similarity">
    <text evidence="1 2">Belongs to the anti-sigma-factor antagonist family.</text>
</comment>
<sequence length="110" mass="11851">MLEVTSYNKGPVLVATLTGRVDSSGSKELESQLLILIDANQADVVLDCSGIAYISSAGLRIFLMAAKKTKSLNGRIRLSGLQEPVQDVFEISGFTKLFEIFPTIEEALAS</sequence>
<dbReference type="Proteomes" id="UP000325755">
    <property type="component" value="Chromosome"/>
</dbReference>
<evidence type="ECO:0000256" key="2">
    <source>
        <dbReference type="RuleBase" id="RU003749"/>
    </source>
</evidence>
<reference evidence="4 5" key="1">
    <citation type="submission" date="2019-09" db="EMBL/GenBank/DDBJ databases">
        <title>Ecophysiology of the spiral-shaped methanotroph Methylospira mobilis as revealed by the complete genome sequence.</title>
        <authorList>
            <person name="Oshkin I.Y."/>
            <person name="Dedysh S.N."/>
            <person name="Miroshnikov K."/>
            <person name="Danilova O.V."/>
            <person name="Hakobyan A."/>
            <person name="Liesack W."/>
        </authorList>
    </citation>
    <scope>NUCLEOTIDE SEQUENCE [LARGE SCALE GENOMIC DNA]</scope>
    <source>
        <strain evidence="4 5">Shm1</strain>
    </source>
</reference>
<dbReference type="PANTHER" id="PTHR33495">
    <property type="entry name" value="ANTI-SIGMA FACTOR ANTAGONIST TM_1081-RELATED-RELATED"/>
    <property type="match status" value="1"/>
</dbReference>
<dbReference type="EMBL" id="CP044205">
    <property type="protein sequence ID" value="QFY44203.1"/>
    <property type="molecule type" value="Genomic_DNA"/>
</dbReference>
<protein>
    <recommendedName>
        <fullName evidence="2">Anti-sigma factor antagonist</fullName>
    </recommendedName>
</protein>
<dbReference type="PROSITE" id="PS50801">
    <property type="entry name" value="STAS"/>
    <property type="match status" value="1"/>
</dbReference>
<dbReference type="InterPro" id="IPR003658">
    <property type="entry name" value="Anti-sigma_ant"/>
</dbReference>
<dbReference type="GO" id="GO:0043856">
    <property type="term" value="F:anti-sigma factor antagonist activity"/>
    <property type="evidence" value="ECO:0007669"/>
    <property type="project" value="InterPro"/>
</dbReference>
<evidence type="ECO:0000256" key="1">
    <source>
        <dbReference type="ARBA" id="ARBA00009013"/>
    </source>
</evidence>
<dbReference type="InterPro" id="IPR002645">
    <property type="entry name" value="STAS_dom"/>
</dbReference>
<proteinExistence type="inferred from homology"/>
<dbReference type="InParanoid" id="A0A5Q0BK66"/>
<dbReference type="InterPro" id="IPR036513">
    <property type="entry name" value="STAS_dom_sf"/>
</dbReference>
<dbReference type="AlphaFoldDB" id="A0A5Q0BK66"/>
<dbReference type="SUPFAM" id="SSF52091">
    <property type="entry name" value="SpoIIaa-like"/>
    <property type="match status" value="1"/>
</dbReference>
<dbReference type="RefSeq" id="WP_153250174.1">
    <property type="nucleotide sequence ID" value="NZ_CP044205.1"/>
</dbReference>
<dbReference type="NCBIfam" id="TIGR00377">
    <property type="entry name" value="ant_ant_sig"/>
    <property type="match status" value="1"/>
</dbReference>
<dbReference type="CDD" id="cd07043">
    <property type="entry name" value="STAS_anti-anti-sigma_factors"/>
    <property type="match status" value="1"/>
</dbReference>
<dbReference type="KEGG" id="mmob:F6R98_17475"/>
<gene>
    <name evidence="4" type="ORF">F6R98_17475</name>
</gene>
<name>A0A5Q0BK66_9GAMM</name>
<dbReference type="PANTHER" id="PTHR33495:SF2">
    <property type="entry name" value="ANTI-SIGMA FACTOR ANTAGONIST TM_1081-RELATED"/>
    <property type="match status" value="1"/>
</dbReference>
<evidence type="ECO:0000313" key="5">
    <source>
        <dbReference type="Proteomes" id="UP000325755"/>
    </source>
</evidence>
<dbReference type="Gene3D" id="3.30.750.24">
    <property type="entry name" value="STAS domain"/>
    <property type="match status" value="1"/>
</dbReference>
<evidence type="ECO:0000259" key="3">
    <source>
        <dbReference type="PROSITE" id="PS50801"/>
    </source>
</evidence>
<organism evidence="4 5">
    <name type="scientific">Candidatus Methylospira mobilis</name>
    <dbReference type="NCBI Taxonomy" id="1808979"/>
    <lineage>
        <taxon>Bacteria</taxon>
        <taxon>Pseudomonadati</taxon>
        <taxon>Pseudomonadota</taxon>
        <taxon>Gammaproteobacteria</taxon>
        <taxon>Methylococcales</taxon>
        <taxon>Methylococcaceae</taxon>
        <taxon>Candidatus Methylospira</taxon>
    </lineage>
</organism>
<feature type="domain" description="STAS" evidence="3">
    <location>
        <begin position="2"/>
        <end position="110"/>
    </location>
</feature>
<keyword evidence="5" id="KW-1185">Reference proteome</keyword>
<accession>A0A5Q0BK66</accession>
<dbReference type="Pfam" id="PF01740">
    <property type="entry name" value="STAS"/>
    <property type="match status" value="1"/>
</dbReference>
<evidence type="ECO:0000313" key="4">
    <source>
        <dbReference type="EMBL" id="QFY44203.1"/>
    </source>
</evidence>
<dbReference type="OrthoDB" id="280847at2"/>